<comment type="caution">
    <text evidence="4">The sequence shown here is derived from an EMBL/GenBank/DDBJ whole genome shotgun (WGS) entry which is preliminary data.</text>
</comment>
<dbReference type="InterPro" id="IPR011010">
    <property type="entry name" value="DNA_brk_join_enz"/>
</dbReference>
<dbReference type="GO" id="GO:0003677">
    <property type="term" value="F:DNA binding"/>
    <property type="evidence" value="ECO:0007669"/>
    <property type="project" value="InterPro"/>
</dbReference>
<keyword evidence="3" id="KW-0233">DNA recombination</keyword>
<evidence type="ECO:0000256" key="1">
    <source>
        <dbReference type="ARBA" id="ARBA00008857"/>
    </source>
</evidence>
<evidence type="ECO:0000313" key="4">
    <source>
        <dbReference type="EMBL" id="TPW31073.1"/>
    </source>
</evidence>
<dbReference type="InterPro" id="IPR050808">
    <property type="entry name" value="Phage_Integrase"/>
</dbReference>
<name>A0A506U9L6_9HYPH</name>
<dbReference type="EMBL" id="VHLG01000004">
    <property type="protein sequence ID" value="TPW31073.1"/>
    <property type="molecule type" value="Genomic_DNA"/>
</dbReference>
<evidence type="ECO:0000313" key="5">
    <source>
        <dbReference type="Proteomes" id="UP000318801"/>
    </source>
</evidence>
<dbReference type="RefSeq" id="WP_141148945.1">
    <property type="nucleotide sequence ID" value="NZ_VHLG01000004.1"/>
</dbReference>
<dbReference type="InterPro" id="IPR013762">
    <property type="entry name" value="Integrase-like_cat_sf"/>
</dbReference>
<accession>A0A506U9L6</accession>
<evidence type="ECO:0008006" key="6">
    <source>
        <dbReference type="Google" id="ProtNLM"/>
    </source>
</evidence>
<dbReference type="PANTHER" id="PTHR30629:SF6">
    <property type="entry name" value="PROPHAGE INTEGRASE INTA-RELATED"/>
    <property type="match status" value="1"/>
</dbReference>
<dbReference type="Proteomes" id="UP000318801">
    <property type="component" value="Unassembled WGS sequence"/>
</dbReference>
<keyword evidence="5" id="KW-1185">Reference proteome</keyword>
<organism evidence="4 5">
    <name type="scientific">Martelella alba</name>
    <dbReference type="NCBI Taxonomy" id="2590451"/>
    <lineage>
        <taxon>Bacteria</taxon>
        <taxon>Pseudomonadati</taxon>
        <taxon>Pseudomonadota</taxon>
        <taxon>Alphaproteobacteria</taxon>
        <taxon>Hyphomicrobiales</taxon>
        <taxon>Aurantimonadaceae</taxon>
        <taxon>Martelella</taxon>
    </lineage>
</organism>
<dbReference type="OrthoDB" id="9795573at2"/>
<dbReference type="GO" id="GO:0006310">
    <property type="term" value="P:DNA recombination"/>
    <property type="evidence" value="ECO:0007669"/>
    <property type="project" value="UniProtKB-KW"/>
</dbReference>
<dbReference type="Gene3D" id="1.10.443.10">
    <property type="entry name" value="Intergrase catalytic core"/>
    <property type="match status" value="1"/>
</dbReference>
<dbReference type="AlphaFoldDB" id="A0A506U9L6"/>
<dbReference type="PANTHER" id="PTHR30629">
    <property type="entry name" value="PROPHAGE INTEGRASE"/>
    <property type="match status" value="1"/>
</dbReference>
<dbReference type="SUPFAM" id="SSF56349">
    <property type="entry name" value="DNA breaking-rejoining enzymes"/>
    <property type="match status" value="1"/>
</dbReference>
<dbReference type="GO" id="GO:0015074">
    <property type="term" value="P:DNA integration"/>
    <property type="evidence" value="ECO:0007669"/>
    <property type="project" value="UniProtKB-KW"/>
</dbReference>
<reference evidence="4 5" key="1">
    <citation type="submission" date="2019-06" db="EMBL/GenBank/DDBJ databases">
        <authorList>
            <person name="Li M."/>
        </authorList>
    </citation>
    <scope>NUCLEOTIDE SEQUENCE [LARGE SCALE GENOMIC DNA]</scope>
    <source>
        <strain evidence="4 5">BGMRC2036</strain>
    </source>
</reference>
<evidence type="ECO:0000256" key="3">
    <source>
        <dbReference type="ARBA" id="ARBA00023172"/>
    </source>
</evidence>
<keyword evidence="2" id="KW-0229">DNA integration</keyword>
<gene>
    <name evidence="4" type="ORF">FJU08_10495</name>
</gene>
<evidence type="ECO:0000256" key="2">
    <source>
        <dbReference type="ARBA" id="ARBA00022908"/>
    </source>
</evidence>
<sequence length="163" mass="17564">MGRLTANEVKAVLGKRGTYGDGDGLLKVPAVKRELVVPLSPDALAVLRSTAAVRLTTTDHVFPGSDCRVMSDIALLGGGRMKKPVTGHGFRSSFRTWVAEATNCPGEVVEATLVHQNPNEVERAHQRGGLLDKRRSLMQAWGAYCANDTTLTKLVPIRKTGMV</sequence>
<comment type="similarity">
    <text evidence="1">Belongs to the 'phage' integrase family.</text>
</comment>
<proteinExistence type="inferred from homology"/>
<protein>
    <recommendedName>
        <fullName evidence="6">Phage integrase family protein</fullName>
    </recommendedName>
</protein>